<accession>A0A5S6QQX3</accession>
<dbReference type="Proteomes" id="UP000046395">
    <property type="component" value="Unassembled WGS sequence"/>
</dbReference>
<sequence length="193" mass="21786">MLAKRIPAYNQVLHYMDSGRAFSLHQEYEALILYPVSVNWDIPPQITAILRQTVEAQFGLLCKNAQLSLLFHVDARAEDQALINTLVSSRPFAPRVMRHLGVDMVIKEILTQGLERRVKKTKQLPPLHGGSGSEWLLIIQLNTLQRICHNLWNEKKELATIIGTKINFFNTNHHTGQGTPTAYIKKLVGACPA</sequence>
<protein>
    <submittedName>
        <fullName evidence="2">RdRp catalytic domain-containing protein</fullName>
    </submittedName>
</protein>
<dbReference type="WBParaSite" id="TMUE_2000009625.1">
    <property type="protein sequence ID" value="TMUE_2000009625.1"/>
    <property type="gene ID" value="WBGene00288352"/>
</dbReference>
<keyword evidence="1" id="KW-1185">Reference proteome</keyword>
<organism evidence="1 2">
    <name type="scientific">Trichuris muris</name>
    <name type="common">Mouse whipworm</name>
    <dbReference type="NCBI Taxonomy" id="70415"/>
    <lineage>
        <taxon>Eukaryota</taxon>
        <taxon>Metazoa</taxon>
        <taxon>Ecdysozoa</taxon>
        <taxon>Nematoda</taxon>
        <taxon>Enoplea</taxon>
        <taxon>Dorylaimia</taxon>
        <taxon>Trichinellida</taxon>
        <taxon>Trichuridae</taxon>
        <taxon>Trichuris</taxon>
    </lineage>
</organism>
<proteinExistence type="predicted"/>
<evidence type="ECO:0000313" key="2">
    <source>
        <dbReference type="WBParaSite" id="TMUE_2000009625.1"/>
    </source>
</evidence>
<dbReference type="AlphaFoldDB" id="A0A5S6QQX3"/>
<evidence type="ECO:0000313" key="1">
    <source>
        <dbReference type="Proteomes" id="UP000046395"/>
    </source>
</evidence>
<name>A0A5S6QQX3_TRIMR</name>
<reference evidence="2" key="1">
    <citation type="submission" date="2019-12" db="UniProtKB">
        <authorList>
            <consortium name="WormBaseParasite"/>
        </authorList>
    </citation>
    <scope>IDENTIFICATION</scope>
</reference>
<dbReference type="STRING" id="70415.A0A5S6QQX3"/>